<comment type="catalytic activity">
    <reaction evidence="1">
        <text>ATP + protein L-histidine = ADP + protein N-phospho-L-histidine.</text>
        <dbReference type="EC" id="2.7.13.3"/>
    </reaction>
</comment>
<dbReference type="PANTHER" id="PTHR24421">
    <property type="entry name" value="NITRATE/NITRITE SENSOR PROTEIN NARX-RELATED"/>
    <property type="match status" value="1"/>
</dbReference>
<dbReference type="SUPFAM" id="SSF55874">
    <property type="entry name" value="ATPase domain of HSP90 chaperone/DNA topoisomerase II/histidine kinase"/>
    <property type="match status" value="1"/>
</dbReference>
<dbReference type="Pfam" id="PF07730">
    <property type="entry name" value="HisKA_3"/>
    <property type="match status" value="1"/>
</dbReference>
<evidence type="ECO:0000259" key="11">
    <source>
        <dbReference type="Pfam" id="PF02518"/>
    </source>
</evidence>
<dbReference type="InterPro" id="IPR011712">
    <property type="entry name" value="Sig_transdc_His_kin_sub3_dim/P"/>
</dbReference>
<evidence type="ECO:0000256" key="7">
    <source>
        <dbReference type="ARBA" id="ARBA00022840"/>
    </source>
</evidence>
<name>A0A4V3GLU7_9BACT</name>
<sequence length="251" mass="27923">MEAVIVPFSIVLFIIAVGVVLLYQNFQKNLYQKELDNAAIKARQQEELLSNSIEVQEAERKRIAADMHDELGAVFSITRMNLLLLLKKEPSPEKIEALQKLVGLSETGLQTVRTISHQLMPPQLEAFGLVKTLSSIAETMNKAGHIQISFEQKSPLPVLEWMTTLGLYRIIMEWIANTVKHAGATEICIELAVVKETLYVTYMDNGRGLGPGDRQRAGMGFKNIEARVNAMKGTCYILVAPGFKAVIEIPV</sequence>
<feature type="transmembrane region" description="Helical" evidence="10">
    <location>
        <begin position="6"/>
        <end position="23"/>
    </location>
</feature>
<dbReference type="GO" id="GO:0000155">
    <property type="term" value="F:phosphorelay sensor kinase activity"/>
    <property type="evidence" value="ECO:0007669"/>
    <property type="project" value="InterPro"/>
</dbReference>
<reference evidence="13 14" key="1">
    <citation type="submission" date="2019-03" db="EMBL/GenBank/DDBJ databases">
        <title>Genomic Encyclopedia of Type Strains, Phase IV (KMG-IV): sequencing the most valuable type-strain genomes for metagenomic binning, comparative biology and taxonomic classification.</title>
        <authorList>
            <person name="Goeker M."/>
        </authorList>
    </citation>
    <scope>NUCLEOTIDE SEQUENCE [LARGE SCALE GENOMIC DNA]</scope>
    <source>
        <strain evidence="13 14">DSM 100059</strain>
    </source>
</reference>
<keyword evidence="9" id="KW-0175">Coiled coil</keyword>
<accession>A0A4V3GLU7</accession>
<evidence type="ECO:0000259" key="12">
    <source>
        <dbReference type="Pfam" id="PF07730"/>
    </source>
</evidence>
<dbReference type="GO" id="GO:0005524">
    <property type="term" value="F:ATP binding"/>
    <property type="evidence" value="ECO:0007669"/>
    <property type="project" value="UniProtKB-KW"/>
</dbReference>
<dbReference type="AlphaFoldDB" id="A0A4V3GLU7"/>
<keyword evidence="8" id="KW-0902">Two-component regulatory system</keyword>
<feature type="coiled-coil region" evidence="9">
    <location>
        <begin position="28"/>
        <end position="61"/>
    </location>
</feature>
<keyword evidence="10" id="KW-0472">Membrane</keyword>
<keyword evidence="10" id="KW-0812">Transmembrane</keyword>
<protein>
    <recommendedName>
        <fullName evidence="2">histidine kinase</fullName>
        <ecNumber evidence="2">2.7.13.3</ecNumber>
    </recommendedName>
</protein>
<dbReference type="RefSeq" id="WP_133992997.1">
    <property type="nucleotide sequence ID" value="NZ_SODV01000001.1"/>
</dbReference>
<gene>
    <name evidence="13" type="ORF">EDB95_1932</name>
</gene>
<dbReference type="Proteomes" id="UP000294498">
    <property type="component" value="Unassembled WGS sequence"/>
</dbReference>
<dbReference type="Pfam" id="PF02518">
    <property type="entry name" value="HATPase_c"/>
    <property type="match status" value="1"/>
</dbReference>
<keyword evidence="14" id="KW-1185">Reference proteome</keyword>
<evidence type="ECO:0000256" key="5">
    <source>
        <dbReference type="ARBA" id="ARBA00022741"/>
    </source>
</evidence>
<dbReference type="EC" id="2.7.13.3" evidence="2"/>
<evidence type="ECO:0000313" key="14">
    <source>
        <dbReference type="Proteomes" id="UP000294498"/>
    </source>
</evidence>
<evidence type="ECO:0000256" key="1">
    <source>
        <dbReference type="ARBA" id="ARBA00000085"/>
    </source>
</evidence>
<dbReference type="EMBL" id="SODV01000001">
    <property type="protein sequence ID" value="TDX00903.1"/>
    <property type="molecule type" value="Genomic_DNA"/>
</dbReference>
<keyword evidence="10" id="KW-1133">Transmembrane helix</keyword>
<keyword evidence="3" id="KW-0597">Phosphoprotein</keyword>
<dbReference type="InterPro" id="IPR003594">
    <property type="entry name" value="HATPase_dom"/>
</dbReference>
<evidence type="ECO:0000256" key="4">
    <source>
        <dbReference type="ARBA" id="ARBA00022679"/>
    </source>
</evidence>
<evidence type="ECO:0000313" key="13">
    <source>
        <dbReference type="EMBL" id="TDX00903.1"/>
    </source>
</evidence>
<evidence type="ECO:0000256" key="10">
    <source>
        <dbReference type="SAM" id="Phobius"/>
    </source>
</evidence>
<dbReference type="CDD" id="cd16917">
    <property type="entry name" value="HATPase_UhpB-NarQ-NarX-like"/>
    <property type="match status" value="1"/>
</dbReference>
<keyword evidence="5" id="KW-0547">Nucleotide-binding</keyword>
<dbReference type="GO" id="GO:0046983">
    <property type="term" value="F:protein dimerization activity"/>
    <property type="evidence" value="ECO:0007669"/>
    <property type="project" value="InterPro"/>
</dbReference>
<organism evidence="13 14">
    <name type="scientific">Dinghuibacter silviterrae</name>
    <dbReference type="NCBI Taxonomy" id="1539049"/>
    <lineage>
        <taxon>Bacteria</taxon>
        <taxon>Pseudomonadati</taxon>
        <taxon>Bacteroidota</taxon>
        <taxon>Chitinophagia</taxon>
        <taxon>Chitinophagales</taxon>
        <taxon>Chitinophagaceae</taxon>
        <taxon>Dinghuibacter</taxon>
    </lineage>
</organism>
<dbReference type="GO" id="GO:0016020">
    <property type="term" value="C:membrane"/>
    <property type="evidence" value="ECO:0007669"/>
    <property type="project" value="InterPro"/>
</dbReference>
<feature type="domain" description="Histidine kinase/HSP90-like ATPase" evidence="11">
    <location>
        <begin position="165"/>
        <end position="250"/>
    </location>
</feature>
<evidence type="ECO:0000256" key="3">
    <source>
        <dbReference type="ARBA" id="ARBA00022553"/>
    </source>
</evidence>
<evidence type="ECO:0000256" key="6">
    <source>
        <dbReference type="ARBA" id="ARBA00022777"/>
    </source>
</evidence>
<evidence type="ECO:0000256" key="8">
    <source>
        <dbReference type="ARBA" id="ARBA00023012"/>
    </source>
</evidence>
<dbReference type="Gene3D" id="3.30.565.10">
    <property type="entry name" value="Histidine kinase-like ATPase, C-terminal domain"/>
    <property type="match status" value="1"/>
</dbReference>
<dbReference type="PANTHER" id="PTHR24421:SF10">
    <property type="entry name" value="NITRATE_NITRITE SENSOR PROTEIN NARQ"/>
    <property type="match status" value="1"/>
</dbReference>
<keyword evidence="6 13" id="KW-0418">Kinase</keyword>
<dbReference type="OrthoDB" id="5401121at2"/>
<keyword evidence="7" id="KW-0067">ATP-binding</keyword>
<dbReference type="InterPro" id="IPR036890">
    <property type="entry name" value="HATPase_C_sf"/>
</dbReference>
<dbReference type="Gene3D" id="1.20.5.1930">
    <property type="match status" value="1"/>
</dbReference>
<dbReference type="InterPro" id="IPR050482">
    <property type="entry name" value="Sensor_HK_TwoCompSys"/>
</dbReference>
<evidence type="ECO:0000256" key="2">
    <source>
        <dbReference type="ARBA" id="ARBA00012438"/>
    </source>
</evidence>
<feature type="domain" description="Signal transduction histidine kinase subgroup 3 dimerisation and phosphoacceptor" evidence="12">
    <location>
        <begin position="59"/>
        <end position="124"/>
    </location>
</feature>
<keyword evidence="4" id="KW-0808">Transferase</keyword>
<evidence type="ECO:0000256" key="9">
    <source>
        <dbReference type="SAM" id="Coils"/>
    </source>
</evidence>
<proteinExistence type="predicted"/>
<comment type="caution">
    <text evidence="13">The sequence shown here is derived from an EMBL/GenBank/DDBJ whole genome shotgun (WGS) entry which is preliminary data.</text>
</comment>